<name>A0A835RHQ3_VANPL</name>
<dbReference type="InterPro" id="IPR008833">
    <property type="entry name" value="Surf2"/>
</dbReference>
<organism evidence="2 3">
    <name type="scientific">Vanilla planifolia</name>
    <name type="common">Vanilla</name>
    <dbReference type="NCBI Taxonomy" id="51239"/>
    <lineage>
        <taxon>Eukaryota</taxon>
        <taxon>Viridiplantae</taxon>
        <taxon>Streptophyta</taxon>
        <taxon>Embryophyta</taxon>
        <taxon>Tracheophyta</taxon>
        <taxon>Spermatophyta</taxon>
        <taxon>Magnoliopsida</taxon>
        <taxon>Liliopsida</taxon>
        <taxon>Asparagales</taxon>
        <taxon>Orchidaceae</taxon>
        <taxon>Vanilloideae</taxon>
        <taxon>Vanilleae</taxon>
        <taxon>Vanilla</taxon>
    </lineage>
</organism>
<feature type="compositionally biased region" description="Basic residues" evidence="1">
    <location>
        <begin position="241"/>
        <end position="255"/>
    </location>
</feature>
<reference evidence="2 3" key="1">
    <citation type="journal article" date="2020" name="Nat. Food">
        <title>A phased Vanilla planifolia genome enables genetic improvement of flavour and production.</title>
        <authorList>
            <person name="Hasing T."/>
            <person name="Tang H."/>
            <person name="Brym M."/>
            <person name="Khazi F."/>
            <person name="Huang T."/>
            <person name="Chambers A.H."/>
        </authorList>
    </citation>
    <scope>NUCLEOTIDE SEQUENCE [LARGE SCALE GENOMIC DNA]</scope>
    <source>
        <tissue evidence="2">Leaf</tissue>
    </source>
</reference>
<dbReference type="EMBL" id="JADCNL010000003">
    <property type="protein sequence ID" value="KAG0489271.1"/>
    <property type="molecule type" value="Genomic_DNA"/>
</dbReference>
<gene>
    <name evidence="2" type="ORF">HPP92_008082</name>
</gene>
<evidence type="ECO:0000256" key="1">
    <source>
        <dbReference type="SAM" id="MobiDB-lite"/>
    </source>
</evidence>
<evidence type="ECO:0000313" key="2">
    <source>
        <dbReference type="EMBL" id="KAG0489271.1"/>
    </source>
</evidence>
<keyword evidence="3" id="KW-1185">Reference proteome</keyword>
<proteinExistence type="predicted"/>
<dbReference type="AlphaFoldDB" id="A0A835RHQ3"/>
<sequence>MVKTDCAKWAKGMEADAMEIDGAERTANPISGTGESKEEEGRFLLGSPTFVDIGNGRLRCEETGHELLAKDKDSYSRTKSCRLGLINSALANKKPPLNTFLPHPLLNARSSCIICVVKKGLPQEEKEVKGVRSPQKLEKDVKSKMQTKLKAACIKKDLKDKASLPHHPVSSDSEDPNYWVPPTGHRWDCDDGNDRWENNTSDRETEDTCFVDEMDERKEIESIDLSVRTKRMAAAAGPCHFAKRKKKKNKNKTDS</sequence>
<dbReference type="Pfam" id="PF05477">
    <property type="entry name" value="SURF2"/>
    <property type="match status" value="2"/>
</dbReference>
<comment type="caution">
    <text evidence="2">The sequence shown here is derived from an EMBL/GenBank/DDBJ whole genome shotgun (WGS) entry which is preliminary data.</text>
</comment>
<evidence type="ECO:0000313" key="3">
    <source>
        <dbReference type="Proteomes" id="UP000636800"/>
    </source>
</evidence>
<dbReference type="PANTHER" id="PTHR47854:SF1">
    <property type="entry name" value="SURFEIT LOCUS PROTEIN 2 (SURF2)"/>
    <property type="match status" value="1"/>
</dbReference>
<dbReference type="Proteomes" id="UP000636800">
    <property type="component" value="Chromosome 3"/>
</dbReference>
<dbReference type="PANTHER" id="PTHR47854">
    <property type="entry name" value="SURFEIT LOCUS PROTEIN 2 (SURF2)"/>
    <property type="match status" value="1"/>
</dbReference>
<protein>
    <submittedName>
        <fullName evidence="2">Uncharacterized protein</fullName>
    </submittedName>
</protein>
<accession>A0A835RHQ3</accession>
<feature type="region of interest" description="Disordered" evidence="1">
    <location>
        <begin position="234"/>
        <end position="255"/>
    </location>
</feature>